<dbReference type="Pfam" id="PF00682">
    <property type="entry name" value="HMGL-like"/>
    <property type="match status" value="1"/>
</dbReference>
<evidence type="ECO:0000256" key="1">
    <source>
        <dbReference type="ARBA" id="ARBA00009405"/>
    </source>
</evidence>
<dbReference type="InterPro" id="IPR043594">
    <property type="entry name" value="HMGL"/>
</dbReference>
<organism evidence="5 6">
    <name type="scientific">Paraburkholderia atlantica</name>
    <dbReference type="NCBI Taxonomy" id="2654982"/>
    <lineage>
        <taxon>Bacteria</taxon>
        <taxon>Pseudomonadati</taxon>
        <taxon>Pseudomonadota</taxon>
        <taxon>Betaproteobacteria</taxon>
        <taxon>Burkholderiales</taxon>
        <taxon>Burkholderiaceae</taxon>
        <taxon>Paraburkholderia</taxon>
    </lineage>
</organism>
<keyword evidence="3 5" id="KW-0456">Lyase</keyword>
<reference evidence="5 6" key="1">
    <citation type="submission" date="2020-08" db="EMBL/GenBank/DDBJ databases">
        <title>Genomic Encyclopedia of Type Strains, Phase IV (KMG-V): Genome sequencing to study the core and pangenomes of soil and plant-associated prokaryotes.</title>
        <authorList>
            <person name="Whitman W."/>
        </authorList>
    </citation>
    <scope>NUCLEOTIDE SEQUENCE [LARGE SCALE GENOMIC DNA]</scope>
    <source>
        <strain evidence="5 6">JPY158</strain>
    </source>
</reference>
<evidence type="ECO:0000256" key="2">
    <source>
        <dbReference type="ARBA" id="ARBA00022723"/>
    </source>
</evidence>
<protein>
    <submittedName>
        <fullName evidence="5">Hydroxymethylglutaryl-CoA lyase</fullName>
        <ecNumber evidence="5">4.1.3.4</ecNumber>
    </submittedName>
</protein>
<feature type="domain" description="Pyruvate carboxyltransferase" evidence="4">
    <location>
        <begin position="1"/>
        <end position="260"/>
    </location>
</feature>
<dbReference type="InterPro" id="IPR000891">
    <property type="entry name" value="PYR_CT"/>
</dbReference>
<evidence type="ECO:0000313" key="6">
    <source>
        <dbReference type="Proteomes" id="UP000592780"/>
    </source>
</evidence>
<dbReference type="EC" id="4.1.3.4" evidence="5"/>
<proteinExistence type="inferred from homology"/>
<dbReference type="GO" id="GO:0046872">
    <property type="term" value="F:metal ion binding"/>
    <property type="evidence" value="ECO:0007669"/>
    <property type="project" value="UniProtKB-KW"/>
</dbReference>
<dbReference type="NCBIfam" id="NF004283">
    <property type="entry name" value="PRK05692.1"/>
    <property type="match status" value="1"/>
</dbReference>
<keyword evidence="2" id="KW-0479">Metal-binding</keyword>
<dbReference type="Proteomes" id="UP000592780">
    <property type="component" value="Unassembled WGS sequence"/>
</dbReference>
<sequence length="320" mass="33944">MRDGLQMEPVFVPTSEKVALIDEIGHCGLNRIEATSFTSAKAIPALSDAEAVMHEIERVPGVRYAALVLNRRGAERALECGVDELNLVVSANETHNLANTRMTRAQAVRALLDITAFCRDRLAIGVSIATAFGCPMEGAIDIDSVLDIGNQFVAAGVRGITLCDTTGMANPRQVKAVCGALAARWPGIELTLHLHNTRGMGLANVVAGLDAGIRHFDASLGGLGGCPFAPGASGNICTEDLVHMLDAMGYATGVDLERLIACARRMPGLVGHGVPGQVQHAGAWDHRFPPPADLEATRERALARELSGDAYRAMRPVVER</sequence>
<dbReference type="SUPFAM" id="SSF51569">
    <property type="entry name" value="Aldolase"/>
    <property type="match status" value="1"/>
</dbReference>
<dbReference type="Gene3D" id="3.20.20.70">
    <property type="entry name" value="Aldolase class I"/>
    <property type="match status" value="1"/>
</dbReference>
<dbReference type="GO" id="GO:0006552">
    <property type="term" value="P:L-leucine catabolic process"/>
    <property type="evidence" value="ECO:0007669"/>
    <property type="project" value="TreeGrafter"/>
</dbReference>
<keyword evidence="6" id="KW-1185">Reference proteome</keyword>
<dbReference type="GO" id="GO:0046951">
    <property type="term" value="P:ketone body biosynthetic process"/>
    <property type="evidence" value="ECO:0007669"/>
    <property type="project" value="TreeGrafter"/>
</dbReference>
<dbReference type="CDD" id="cd07938">
    <property type="entry name" value="DRE_TIM_HMGL"/>
    <property type="match status" value="1"/>
</dbReference>
<dbReference type="PANTHER" id="PTHR42738:SF7">
    <property type="entry name" value="HYDROXYMETHYLGLUTARYL-COA LYASE"/>
    <property type="match status" value="1"/>
</dbReference>
<accession>A0A7W8QA02</accession>
<dbReference type="PROSITE" id="PS50991">
    <property type="entry name" value="PYR_CT"/>
    <property type="match status" value="1"/>
</dbReference>
<evidence type="ECO:0000256" key="3">
    <source>
        <dbReference type="ARBA" id="ARBA00023239"/>
    </source>
</evidence>
<evidence type="ECO:0000313" key="5">
    <source>
        <dbReference type="EMBL" id="MBB5426074.1"/>
    </source>
</evidence>
<dbReference type="InterPro" id="IPR013785">
    <property type="entry name" value="Aldolase_TIM"/>
</dbReference>
<dbReference type="PANTHER" id="PTHR42738">
    <property type="entry name" value="HYDROXYMETHYLGLUTARYL-COA LYASE"/>
    <property type="match status" value="1"/>
</dbReference>
<dbReference type="AlphaFoldDB" id="A0A7W8QA02"/>
<gene>
    <name evidence="5" type="ORF">HDG40_004247</name>
</gene>
<dbReference type="GO" id="GO:0004419">
    <property type="term" value="F:hydroxymethylglutaryl-CoA lyase activity"/>
    <property type="evidence" value="ECO:0007669"/>
    <property type="project" value="UniProtKB-EC"/>
</dbReference>
<name>A0A7W8QA02_PARAM</name>
<comment type="similarity">
    <text evidence="1">Belongs to the HMG-CoA lyase family.</text>
</comment>
<dbReference type="EMBL" id="JACHDD010000006">
    <property type="protein sequence ID" value="MBB5426074.1"/>
    <property type="molecule type" value="Genomic_DNA"/>
</dbReference>
<comment type="caution">
    <text evidence="5">The sequence shown here is derived from an EMBL/GenBank/DDBJ whole genome shotgun (WGS) entry which is preliminary data.</text>
</comment>
<evidence type="ECO:0000259" key="4">
    <source>
        <dbReference type="PROSITE" id="PS50991"/>
    </source>
</evidence>